<evidence type="ECO:0008006" key="4">
    <source>
        <dbReference type="Google" id="ProtNLM"/>
    </source>
</evidence>
<dbReference type="AlphaFoldDB" id="A0A9J5XV82"/>
<dbReference type="PANTHER" id="PTHR33108:SF14">
    <property type="entry name" value="OS01G0745000 PROTEIN"/>
    <property type="match status" value="1"/>
</dbReference>
<keyword evidence="3" id="KW-1185">Reference proteome</keyword>
<comment type="caution">
    <text evidence="2">The sequence shown here is derived from an EMBL/GenBank/DDBJ whole genome shotgun (WGS) entry which is preliminary data.</text>
</comment>
<dbReference type="OrthoDB" id="1306281at2759"/>
<dbReference type="PANTHER" id="PTHR33108">
    <property type="entry name" value="OS01G0745000 PROTEIN"/>
    <property type="match status" value="1"/>
</dbReference>
<feature type="region of interest" description="Disordered" evidence="1">
    <location>
        <begin position="127"/>
        <end position="156"/>
    </location>
</feature>
<dbReference type="EMBL" id="JACXVP010000008">
    <property type="protein sequence ID" value="KAG5591511.1"/>
    <property type="molecule type" value="Genomic_DNA"/>
</dbReference>
<accession>A0A9J5XV82</accession>
<gene>
    <name evidence="2" type="ORF">H5410_042025</name>
</gene>
<evidence type="ECO:0000313" key="2">
    <source>
        <dbReference type="EMBL" id="KAG5591511.1"/>
    </source>
</evidence>
<proteinExistence type="predicted"/>
<organism evidence="2 3">
    <name type="scientific">Solanum commersonii</name>
    <name type="common">Commerson's wild potato</name>
    <name type="synonym">Commerson's nightshade</name>
    <dbReference type="NCBI Taxonomy" id="4109"/>
    <lineage>
        <taxon>Eukaryota</taxon>
        <taxon>Viridiplantae</taxon>
        <taxon>Streptophyta</taxon>
        <taxon>Embryophyta</taxon>
        <taxon>Tracheophyta</taxon>
        <taxon>Spermatophyta</taxon>
        <taxon>Magnoliopsida</taxon>
        <taxon>eudicotyledons</taxon>
        <taxon>Gunneridae</taxon>
        <taxon>Pentapetalae</taxon>
        <taxon>asterids</taxon>
        <taxon>lamiids</taxon>
        <taxon>Solanales</taxon>
        <taxon>Solanaceae</taxon>
        <taxon>Solanoideae</taxon>
        <taxon>Solaneae</taxon>
        <taxon>Solanum</taxon>
    </lineage>
</organism>
<feature type="compositionally biased region" description="Basic residues" evidence="1">
    <location>
        <begin position="140"/>
        <end position="149"/>
    </location>
</feature>
<sequence>MSSTYISNREVAKITQESEVVMLLKPNSAIKSPMVTSNTSAHEVSKEKQREMSTLRWANLVDEEEHVSPPLFDRKLSSQALKFEPKSINAKKKEQEALASTFSPTRVMKDEEENMLDICFDEVARDGDISPRNQRSGSNKNKKKTHGRKHSWDAGKAEPYDSVNSFNKIQYIQEEVTMSYQVLLDKFEEEEDKMKILQSGQILRKVVSDVSVEINKMGKDLDNICPIDEVTEAECECCGLREDCTQDYIKTIKDSYSGKWVCGLCSEAVKEGLIKRGSIEEAVNSHTKFCQEFNSSTRLNPKLSFTMAMRNIARRSHENKEKIKYHTMSKISRSSSCVPRIDFTIKQS</sequence>
<protein>
    <recommendedName>
        <fullName evidence="4">DUF1677 family protein</fullName>
    </recommendedName>
</protein>
<reference evidence="2 3" key="1">
    <citation type="submission" date="2020-09" db="EMBL/GenBank/DDBJ databases">
        <title>De no assembly of potato wild relative species, Solanum commersonii.</title>
        <authorList>
            <person name="Cho K."/>
        </authorList>
    </citation>
    <scope>NUCLEOTIDE SEQUENCE [LARGE SCALE GENOMIC DNA]</scope>
    <source>
        <strain evidence="2">LZ3.2</strain>
        <tissue evidence="2">Leaf</tissue>
    </source>
</reference>
<dbReference type="InterPro" id="IPR012876">
    <property type="entry name" value="DUF1677_pln"/>
</dbReference>
<dbReference type="Pfam" id="PF07911">
    <property type="entry name" value="DUF1677"/>
    <property type="match status" value="1"/>
</dbReference>
<dbReference type="Proteomes" id="UP000824120">
    <property type="component" value="Chromosome 8"/>
</dbReference>
<evidence type="ECO:0000313" key="3">
    <source>
        <dbReference type="Proteomes" id="UP000824120"/>
    </source>
</evidence>
<name>A0A9J5XV82_SOLCO</name>
<evidence type="ECO:0000256" key="1">
    <source>
        <dbReference type="SAM" id="MobiDB-lite"/>
    </source>
</evidence>